<evidence type="ECO:0000313" key="1">
    <source>
        <dbReference type="EMBL" id="MVF04937.1"/>
    </source>
</evidence>
<evidence type="ECO:0000313" key="2">
    <source>
        <dbReference type="Proteomes" id="UP000443014"/>
    </source>
</evidence>
<gene>
    <name evidence="1" type="ORF">GMA22_16930</name>
</gene>
<dbReference type="Proteomes" id="UP000443014">
    <property type="component" value="Unassembled WGS sequence"/>
</dbReference>
<reference evidence="1 2" key="1">
    <citation type="submission" date="2019-11" db="EMBL/GenBank/DDBJ databases">
        <title>Whole genome sequence of a plant growth promoting strain Serratia marcescens BTL07 isolated from the rhizoplane of Chili (Capsicum annuum).</title>
        <authorList>
            <person name="Dutta S."/>
            <person name="Khatun A."/>
            <person name="Gupta D.R."/>
            <person name="Surovy M.Z."/>
            <person name="Rahman M.M."/>
            <person name="Mahmud N.U."/>
            <person name="Emes R."/>
            <person name="Warry A."/>
            <person name="West H."/>
            <person name="Clarke M.L."/>
            <person name="Islam M.T."/>
        </authorList>
    </citation>
    <scope>NUCLEOTIDE SEQUENCE [LARGE SCALE GENOMIC DNA]</scope>
    <source>
        <strain evidence="1 2">BTL07</strain>
    </source>
</reference>
<name>A0ABD6HS34_SERMA</name>
<sequence length="283" mass="32821">MYNDELCSIQSDWSKRSLDLMRELFPLMSPVASFEGWTDEQISTIGFLLSASARSTESLFLLTSYGQLWDAEIILRAVIESSLKFVFLLQNKEEFDERFNEYTTAQYELSLLKDDKKTLELLSVISNPEDKEWQPLHGRLLGDGERKRISEKYERSYRSSLESRWGFTGIIGKLARSDEMFRGFIGLSYGYSLSSHILHSDYLGVALPMDRDSRCSENRNSLHLSHLARHISDAFTCMMMKLYTGYRFIGGDTEPLHEAAEKIDILCSPFRKEYERWLTIEYG</sequence>
<proteinExistence type="predicted"/>
<dbReference type="RefSeq" id="WP_156866119.1">
    <property type="nucleotide sequence ID" value="NZ_WNKC01000003.1"/>
</dbReference>
<dbReference type="Pfam" id="PF18928">
    <property type="entry name" value="DUF5677"/>
    <property type="match status" value="1"/>
</dbReference>
<dbReference type="EMBL" id="WNKC01000003">
    <property type="protein sequence ID" value="MVF04937.1"/>
    <property type="molecule type" value="Genomic_DNA"/>
</dbReference>
<comment type="caution">
    <text evidence="1">The sequence shown here is derived from an EMBL/GenBank/DDBJ whole genome shotgun (WGS) entry which is preliminary data.</text>
</comment>
<dbReference type="InterPro" id="IPR043733">
    <property type="entry name" value="DUF5677"/>
</dbReference>
<organism evidence="1 2">
    <name type="scientific">Serratia marcescens</name>
    <dbReference type="NCBI Taxonomy" id="615"/>
    <lineage>
        <taxon>Bacteria</taxon>
        <taxon>Pseudomonadati</taxon>
        <taxon>Pseudomonadota</taxon>
        <taxon>Gammaproteobacteria</taxon>
        <taxon>Enterobacterales</taxon>
        <taxon>Yersiniaceae</taxon>
        <taxon>Serratia</taxon>
    </lineage>
</organism>
<protein>
    <submittedName>
        <fullName evidence="1">Uncharacterized protein</fullName>
    </submittedName>
</protein>
<accession>A0ABD6HS34</accession>
<dbReference type="AlphaFoldDB" id="A0ABD6HS34"/>